<evidence type="ECO:0000313" key="2">
    <source>
        <dbReference type="Proteomes" id="UP000325811"/>
    </source>
</evidence>
<geneLocation type="plasmid" evidence="1 2">
    <name>pI</name>
</geneLocation>
<reference evidence="1 2" key="1">
    <citation type="submission" date="2019-08" db="EMBL/GenBank/DDBJ databases">
        <authorList>
            <person name="Herpell B J."/>
        </authorList>
    </citation>
    <scope>NUCLEOTIDE SEQUENCE [LARGE SCALE GENOMIC DNA]</scope>
    <source>
        <strain evidence="2">Msb3</strain>
        <plasmid evidence="1 2">pI</plasmid>
    </source>
</reference>
<evidence type="ECO:0000313" key="1">
    <source>
        <dbReference type="EMBL" id="VVD30883.1"/>
    </source>
</evidence>
<organism evidence="1 2">
    <name type="scientific">Paraburkholderia dioscoreae</name>
    <dbReference type="NCBI Taxonomy" id="2604047"/>
    <lineage>
        <taxon>Bacteria</taxon>
        <taxon>Pseudomonadati</taxon>
        <taxon>Pseudomonadota</taxon>
        <taxon>Betaproteobacteria</taxon>
        <taxon>Burkholderiales</taxon>
        <taxon>Burkholderiaceae</taxon>
        <taxon>Paraburkholderia</taxon>
    </lineage>
</organism>
<protein>
    <submittedName>
        <fullName evidence="1">Uncharacterized protein</fullName>
    </submittedName>
</protein>
<dbReference type="KEGG" id="pdio:PDMSB3_0047.2"/>
<dbReference type="AlphaFoldDB" id="A0A5Q4ZE22"/>
<keyword evidence="2" id="KW-1185">Reference proteome</keyword>
<name>A0A5Q4ZE22_9BURK</name>
<dbReference type="EMBL" id="LR699555">
    <property type="protein sequence ID" value="VVD30883.1"/>
    <property type="molecule type" value="Genomic_DNA"/>
</dbReference>
<gene>
    <name evidence="1" type="ORF">PDMSB3_0047</name>
</gene>
<proteinExistence type="predicted"/>
<accession>A0A5Q4ZE22</accession>
<keyword evidence="1" id="KW-0614">Plasmid</keyword>
<sequence>MDCFDVNLSSGHGNNLYGYTVLYTNLTPA</sequence>
<dbReference type="Proteomes" id="UP000325811">
    <property type="component" value="Plasmid pI"/>
</dbReference>